<dbReference type="Proteomes" id="UP000193920">
    <property type="component" value="Unassembled WGS sequence"/>
</dbReference>
<comment type="caution">
    <text evidence="6">The sequence shown here is derived from an EMBL/GenBank/DDBJ whole genome shotgun (WGS) entry which is preliminary data.</text>
</comment>
<gene>
    <name evidence="6" type="ORF">LY90DRAFT_517066</name>
</gene>
<evidence type="ECO:0000313" key="6">
    <source>
        <dbReference type="EMBL" id="ORY20090.1"/>
    </source>
</evidence>
<keyword evidence="2" id="KW-0371">Homeobox</keyword>
<protein>
    <recommendedName>
        <fullName evidence="5">KN homeodomain domain-containing protein</fullName>
    </recommendedName>
</protein>
<dbReference type="Pfam" id="PF05920">
    <property type="entry name" value="Homeobox_KN"/>
    <property type="match status" value="1"/>
</dbReference>
<dbReference type="EMBL" id="MCOG01000302">
    <property type="protein sequence ID" value="ORY20090.1"/>
    <property type="molecule type" value="Genomic_DNA"/>
</dbReference>
<evidence type="ECO:0000256" key="1">
    <source>
        <dbReference type="ARBA" id="ARBA00023125"/>
    </source>
</evidence>
<keyword evidence="1" id="KW-0238">DNA-binding</keyword>
<keyword evidence="3" id="KW-0539">Nucleus</keyword>
<dbReference type="CDD" id="cd00086">
    <property type="entry name" value="homeodomain"/>
    <property type="match status" value="1"/>
</dbReference>
<dbReference type="GO" id="GO:0003677">
    <property type="term" value="F:DNA binding"/>
    <property type="evidence" value="ECO:0007669"/>
    <property type="project" value="UniProtKB-KW"/>
</dbReference>
<dbReference type="InterPro" id="IPR001356">
    <property type="entry name" value="HD"/>
</dbReference>
<dbReference type="PANTHER" id="PTHR11850">
    <property type="entry name" value="HOMEOBOX PROTEIN TRANSCRIPTION FACTORS"/>
    <property type="match status" value="1"/>
</dbReference>
<feature type="domain" description="KN homeodomain" evidence="5">
    <location>
        <begin position="205"/>
        <end position="242"/>
    </location>
</feature>
<dbReference type="STRING" id="1754190.A0A1Y2ACS6"/>
<feature type="compositionally biased region" description="Basic residues" evidence="4">
    <location>
        <begin position="176"/>
        <end position="193"/>
    </location>
</feature>
<dbReference type="InterPro" id="IPR009057">
    <property type="entry name" value="Homeodomain-like_sf"/>
</dbReference>
<name>A0A1Y2ACS6_9FUNG</name>
<organism evidence="6 7">
    <name type="scientific">Neocallimastix californiae</name>
    <dbReference type="NCBI Taxonomy" id="1754190"/>
    <lineage>
        <taxon>Eukaryota</taxon>
        <taxon>Fungi</taxon>
        <taxon>Fungi incertae sedis</taxon>
        <taxon>Chytridiomycota</taxon>
        <taxon>Chytridiomycota incertae sedis</taxon>
        <taxon>Neocallimastigomycetes</taxon>
        <taxon>Neocallimastigales</taxon>
        <taxon>Neocallimastigaceae</taxon>
        <taxon>Neocallimastix</taxon>
    </lineage>
</organism>
<proteinExistence type="predicted"/>
<keyword evidence="7" id="KW-1185">Reference proteome</keyword>
<dbReference type="OrthoDB" id="10056939at2759"/>
<evidence type="ECO:0000256" key="2">
    <source>
        <dbReference type="ARBA" id="ARBA00023155"/>
    </source>
</evidence>
<dbReference type="AlphaFoldDB" id="A0A1Y2ACS6"/>
<feature type="region of interest" description="Disordered" evidence="4">
    <location>
        <begin position="164"/>
        <end position="193"/>
    </location>
</feature>
<evidence type="ECO:0000256" key="4">
    <source>
        <dbReference type="SAM" id="MobiDB-lite"/>
    </source>
</evidence>
<dbReference type="Gene3D" id="1.10.10.60">
    <property type="entry name" value="Homeodomain-like"/>
    <property type="match status" value="1"/>
</dbReference>
<dbReference type="SUPFAM" id="SSF46689">
    <property type="entry name" value="Homeodomain-like"/>
    <property type="match status" value="1"/>
</dbReference>
<dbReference type="InterPro" id="IPR008422">
    <property type="entry name" value="KN_HD"/>
</dbReference>
<sequence length="247" mass="28676">MDNETYNISSLLSKFEIYKEFFDFITSKYPLLKYQFFNYYYRNKFNNEEFHNNLWNNRNNSFSFNNYLCGESGPVSNMDVSKEYRPPVPSMTSDTYGYDPLLFSNNNNSTQYLCHSPCLSNVKHESGFISGNDIISNPNIFNPTEISKSSFNMNSTCSDGMKAQATASTSNTPPRKIQKKNRGGNVIGKRRPNHPPEVIKILKGWFKSKEAYPYPTSQEKYKLCQSTGLTLVNNWFINARKRYLKFK</sequence>
<dbReference type="GO" id="GO:0006355">
    <property type="term" value="P:regulation of DNA-templated transcription"/>
    <property type="evidence" value="ECO:0007669"/>
    <property type="project" value="InterPro"/>
</dbReference>
<dbReference type="InterPro" id="IPR050224">
    <property type="entry name" value="TALE_homeobox"/>
</dbReference>
<reference evidence="6 7" key="1">
    <citation type="submission" date="2016-08" db="EMBL/GenBank/DDBJ databases">
        <title>A Parts List for Fungal Cellulosomes Revealed by Comparative Genomics.</title>
        <authorList>
            <consortium name="DOE Joint Genome Institute"/>
            <person name="Haitjema C.H."/>
            <person name="Gilmore S.P."/>
            <person name="Henske J.K."/>
            <person name="Solomon K.V."/>
            <person name="De Groot R."/>
            <person name="Kuo A."/>
            <person name="Mondo S.J."/>
            <person name="Salamov A.A."/>
            <person name="Labutti K."/>
            <person name="Zhao Z."/>
            <person name="Chiniquy J."/>
            <person name="Barry K."/>
            <person name="Brewer H.M."/>
            <person name="Purvine S.O."/>
            <person name="Wright A.T."/>
            <person name="Boxma B."/>
            <person name="Van Alen T."/>
            <person name="Hackstein J.H."/>
            <person name="Baker S.E."/>
            <person name="Grigoriev I.V."/>
            <person name="O'Malley M.A."/>
        </authorList>
    </citation>
    <scope>NUCLEOTIDE SEQUENCE [LARGE SCALE GENOMIC DNA]</scope>
    <source>
        <strain evidence="6 7">G1</strain>
    </source>
</reference>
<evidence type="ECO:0000259" key="5">
    <source>
        <dbReference type="Pfam" id="PF05920"/>
    </source>
</evidence>
<evidence type="ECO:0000313" key="7">
    <source>
        <dbReference type="Proteomes" id="UP000193920"/>
    </source>
</evidence>
<evidence type="ECO:0000256" key="3">
    <source>
        <dbReference type="ARBA" id="ARBA00023242"/>
    </source>
</evidence>
<accession>A0A1Y2ACS6</accession>